<dbReference type="AlphaFoldDB" id="A0A7C5L9L6"/>
<dbReference type="EMBL" id="DRWN01000009">
    <property type="protein sequence ID" value="HHK67624.1"/>
    <property type="molecule type" value="Genomic_DNA"/>
</dbReference>
<dbReference type="Gene3D" id="3.40.50.720">
    <property type="entry name" value="NAD(P)-binding Rossmann-like Domain"/>
    <property type="match status" value="1"/>
</dbReference>
<evidence type="ECO:0000259" key="2">
    <source>
        <dbReference type="Pfam" id="PF01370"/>
    </source>
</evidence>
<dbReference type="Pfam" id="PF01370">
    <property type="entry name" value="Epimerase"/>
    <property type="match status" value="1"/>
</dbReference>
<organism evidence="3">
    <name type="scientific">Caldiarchaeum subterraneum</name>
    <dbReference type="NCBI Taxonomy" id="311458"/>
    <lineage>
        <taxon>Archaea</taxon>
        <taxon>Nitrososphaerota</taxon>
        <taxon>Candidatus Caldarchaeales</taxon>
        <taxon>Candidatus Caldarchaeaceae</taxon>
        <taxon>Candidatus Caldarchaeum</taxon>
    </lineage>
</organism>
<sequence length="299" mass="33031">MKTLVTGSQGFVGRHLVEYLRGRGFEVVGVDVRDGCEVRVDVTDYEAVARVFSSSRFDAVVHLAAVADIAESMKDPHRCFKVNLIGCLNVLEAARQRSLSRVVVLSSANYYGAPEKTPVSETDPPSPRTPYDYSKVAVENLAWSYHRNHGVPVAVLRPWKAFGEYEPPTKMVPRFIMSCLEGKPIPLFNGGADVTDPYHVENLCYAVELCLAKERAVGEAFNVGTGGAVSVRQLAEMIKKMTGSSSELQMLPPRTQAESKPMYSTPSVEKIKTLLGYSPRVSLEEGLKRVINYLSRSRK</sequence>
<proteinExistence type="inferred from homology"/>
<dbReference type="PANTHER" id="PTHR43000">
    <property type="entry name" value="DTDP-D-GLUCOSE 4,6-DEHYDRATASE-RELATED"/>
    <property type="match status" value="1"/>
</dbReference>
<evidence type="ECO:0000313" key="3">
    <source>
        <dbReference type="EMBL" id="HHK67624.1"/>
    </source>
</evidence>
<feature type="domain" description="NAD-dependent epimerase/dehydratase" evidence="2">
    <location>
        <begin position="4"/>
        <end position="224"/>
    </location>
</feature>
<protein>
    <submittedName>
        <fullName evidence="3">NAD-dependent epimerase/dehydratase family protein</fullName>
    </submittedName>
</protein>
<reference evidence="3" key="1">
    <citation type="journal article" date="2020" name="mSystems">
        <title>Genome- and Community-Level Interaction Insights into Carbon Utilization and Element Cycling Functions of Hydrothermarchaeota in Hydrothermal Sediment.</title>
        <authorList>
            <person name="Zhou Z."/>
            <person name="Liu Y."/>
            <person name="Xu W."/>
            <person name="Pan J."/>
            <person name="Luo Z.H."/>
            <person name="Li M."/>
        </authorList>
    </citation>
    <scope>NUCLEOTIDE SEQUENCE [LARGE SCALE GENOMIC DNA]</scope>
    <source>
        <strain evidence="3">SpSt-1056</strain>
    </source>
</reference>
<evidence type="ECO:0000256" key="1">
    <source>
        <dbReference type="ARBA" id="ARBA00007637"/>
    </source>
</evidence>
<accession>A0A7C5L9L6</accession>
<comment type="caution">
    <text evidence="3">The sequence shown here is derived from an EMBL/GenBank/DDBJ whole genome shotgun (WGS) entry which is preliminary data.</text>
</comment>
<dbReference type="InterPro" id="IPR001509">
    <property type="entry name" value="Epimerase_deHydtase"/>
</dbReference>
<dbReference type="InterPro" id="IPR036291">
    <property type="entry name" value="NAD(P)-bd_dom_sf"/>
</dbReference>
<comment type="similarity">
    <text evidence="1">Belongs to the NAD(P)-dependent epimerase/dehydratase family.</text>
</comment>
<name>A0A7C5L9L6_CALS0</name>
<gene>
    <name evidence="3" type="ORF">ENM11_00510</name>
</gene>
<dbReference type="SUPFAM" id="SSF51735">
    <property type="entry name" value="NAD(P)-binding Rossmann-fold domains"/>
    <property type="match status" value="1"/>
</dbReference>